<dbReference type="InterPro" id="IPR048971">
    <property type="entry name" value="Apc1_3rd"/>
</dbReference>
<keyword evidence="8" id="KW-1185">Reference proteome</keyword>
<dbReference type="InterPro" id="IPR011989">
    <property type="entry name" value="ARM-like"/>
</dbReference>
<gene>
    <name evidence="7" type="ORF">LODBEIA_P29170</name>
</gene>
<proteinExistence type="inferred from homology"/>
<dbReference type="GeneID" id="92208113"/>
<evidence type="ECO:0000256" key="5">
    <source>
        <dbReference type="ARBA" id="ARBA00023306"/>
    </source>
</evidence>
<dbReference type="RefSeq" id="XP_066829855.1">
    <property type="nucleotide sequence ID" value="XM_066972969.1"/>
</dbReference>
<dbReference type="PANTHER" id="PTHR12827:SF3">
    <property type="entry name" value="ANAPHASE-PROMOTING COMPLEX SUBUNIT 1"/>
    <property type="match status" value="1"/>
</dbReference>
<evidence type="ECO:0000313" key="7">
    <source>
        <dbReference type="EMBL" id="CAK9438693.1"/>
    </source>
</evidence>
<dbReference type="Gene3D" id="1.25.10.10">
    <property type="entry name" value="Leucine-rich Repeat Variant"/>
    <property type="match status" value="1"/>
</dbReference>
<keyword evidence="4" id="KW-0498">Mitosis</keyword>
<comment type="similarity">
    <text evidence="1">Belongs to the APC1 family.</text>
</comment>
<dbReference type="Proteomes" id="UP001497383">
    <property type="component" value="Chromosome 3"/>
</dbReference>
<organism evidence="7 8">
    <name type="scientific">Lodderomyces beijingensis</name>
    <dbReference type="NCBI Taxonomy" id="1775926"/>
    <lineage>
        <taxon>Eukaryota</taxon>
        <taxon>Fungi</taxon>
        <taxon>Dikarya</taxon>
        <taxon>Ascomycota</taxon>
        <taxon>Saccharomycotina</taxon>
        <taxon>Pichiomycetes</taxon>
        <taxon>Debaryomycetaceae</taxon>
        <taxon>Candida/Lodderomyces clade</taxon>
        <taxon>Lodderomyces</taxon>
    </lineage>
</organism>
<evidence type="ECO:0000256" key="4">
    <source>
        <dbReference type="ARBA" id="ARBA00022776"/>
    </source>
</evidence>
<reference evidence="7 8" key="1">
    <citation type="submission" date="2024-03" db="EMBL/GenBank/DDBJ databases">
        <authorList>
            <person name="Brejova B."/>
        </authorList>
    </citation>
    <scope>NUCLEOTIDE SEQUENCE [LARGE SCALE GENOMIC DNA]</scope>
    <source>
        <strain evidence="7 8">CBS 14171</strain>
    </source>
</reference>
<dbReference type="InterPro" id="IPR024990">
    <property type="entry name" value="Apc1"/>
</dbReference>
<sequence>MSLENLDQLRTPTLELTEGYKFPKTQGEIVLCSKRILLLVEKQQVSIYNGFLINRVLKYDEEIVKACITTFVIKESPTQILAVCFRKHINFYYPNWKLYTLHLPFEIVSVKEYEKGLVLQTRMELYLVNKDFDLKFVDKDTNSAFSSHEIVCTYRQRDKGVSLCTTVLDGMVNVYHVKNSSRSMNFNSKAFAKSSKKKHYSMSTIPSIGKHSEPNLSQFIISEHRTSTLLSEARVSNQSSASVANLLQKDVILSKIESIGSGSKLSRTHFRIFDISFEDQEGIVIVNKLKQELHVYRYNSYSKYQSVYKCPCLDSIPLGSRKDEGHLVVLTDEGLLILNPFLEIRAGCSVGKPVSELISSCDDNLAFRSNDDSVNIVKLILEPATLLVSSCLKCFKFLSGSTVNQTIWILWRAAFSFNGDEWDSLVISLLSLFFPFDDGAPGVENCVTDLLPQAKHLRESSHLNYSLTDLIPYITLSLHLIREDFRLDVTRKRDLSILGTFLTQVCAWMGWTEDWLKYYSSGINVDMTTRILSLQVLKTPPNLFESLASLFTNTIVPYVSFSQLVEESESVDAVITPLTHIVLKLFEVLVSPHYGASNLVDMMGDLGITSLDTLPLGVSLPLKEALSVSQESPSFDWSFNSLALTGREDLRRLLTNEMSSDIKSKTHPLHHHHHHHDVHVHHRHHHHHHHHPQDIESITTNVAPTDVNSWDDQAEANRLEITKLIFDRDRRYLEITTLLHQTKTQTAYLKVEENIAEYDLVLLQRSLAVVVALRTLTIPMGRAALYYGGRKPILTERFPIPKFNLNTLISPTMTNIIHSEDSVAKDLIEWGHFHNGVSSGLSISPESKGISGSWIIFNKPQELNAQHAGFLLGLGLNGHLSKLEEWHIYNYLGPKHPLTSIGLLIGMAASLRRTMDNKLTKVLSVHAVALLPRGANDLNVPTSVQTAGLMGIGLLYLETQHRRMSEILLSQTTGTVQQNNSVHVNEGYRLASGIALGYVNLGKGDDLRGLNDTHVVDKLMTLVISMKDTGSSQELGKSSCGAIMALCLIYLKTENASIANKLRIPDSEQLLDYIRPDLLFLRCLAVNMIMWSQIDASRAWVESQIPQTVVAEFKRVQGFNSMDSDLLIYLNILGGLSLSIAMKYASTHNTEARDTVLYYLDELMELTRKPAVNYDQKLTYNTALSMQNILALCASVIMAASGDLEVFRRLRVLHNDTTKKLGYGGYMAINSALGFLFLGGGQMAFDNVSLFGVASLITSLYPIYPRENSEYEIHLQALRHFWALAIVPRCVIVRDVKTNEPCKIPITIKMKNGESLDRLSPCLIPDPNEIQQLETKSINYFDVVIDFELRSELLENFEKSLTLYVSKKQNYSLLKPTVRSILQSKSKSKNQNIAKESLLNCEIMADLSHASKLAWQNETDLRLSNFKNNELSVYSIMNARLELINYVKVANSTEDIWNLKLIFEYARKMERDDLNFVSLDFINELKHNLWVKVKSLSEA</sequence>
<evidence type="ECO:0000256" key="2">
    <source>
        <dbReference type="ARBA" id="ARBA00022618"/>
    </source>
</evidence>
<keyword evidence="5" id="KW-0131">Cell cycle</keyword>
<keyword evidence="2" id="KW-0132">Cell division</keyword>
<dbReference type="Pfam" id="PF21282">
    <property type="entry name" value="APC1_3rd"/>
    <property type="match status" value="1"/>
</dbReference>
<feature type="domain" description="Anaphase-promoting complex subunit 1 beta-sandwich" evidence="6">
    <location>
        <begin position="1289"/>
        <end position="1366"/>
    </location>
</feature>
<protein>
    <recommendedName>
        <fullName evidence="6">Anaphase-promoting complex subunit 1 beta-sandwich domain-containing protein</fullName>
    </recommendedName>
</protein>
<evidence type="ECO:0000259" key="6">
    <source>
        <dbReference type="Pfam" id="PF21282"/>
    </source>
</evidence>
<dbReference type="EMBL" id="OZ022407">
    <property type="protein sequence ID" value="CAK9438693.1"/>
    <property type="molecule type" value="Genomic_DNA"/>
</dbReference>
<evidence type="ECO:0000256" key="1">
    <source>
        <dbReference type="ARBA" id="ARBA00010547"/>
    </source>
</evidence>
<accession>A0ABP0ZKL4</accession>
<name>A0ABP0ZKL4_9ASCO</name>
<evidence type="ECO:0000256" key="3">
    <source>
        <dbReference type="ARBA" id="ARBA00022737"/>
    </source>
</evidence>
<dbReference type="PANTHER" id="PTHR12827">
    <property type="entry name" value="MEIOTIC CHECKPOINT REGULATOR TSG24 FAMILY MEMBER"/>
    <property type="match status" value="1"/>
</dbReference>
<keyword evidence="3" id="KW-0677">Repeat</keyword>
<evidence type="ECO:0000313" key="8">
    <source>
        <dbReference type="Proteomes" id="UP001497383"/>
    </source>
</evidence>